<organism evidence="2 3">
    <name type="scientific">Methylomonas koyamae</name>
    <dbReference type="NCBI Taxonomy" id="702114"/>
    <lineage>
        <taxon>Bacteria</taxon>
        <taxon>Pseudomonadati</taxon>
        <taxon>Pseudomonadota</taxon>
        <taxon>Gammaproteobacteria</taxon>
        <taxon>Methylococcales</taxon>
        <taxon>Methylococcaceae</taxon>
        <taxon>Methylomonas</taxon>
    </lineage>
</organism>
<proteinExistence type="predicted"/>
<evidence type="ECO:0000256" key="1">
    <source>
        <dbReference type="SAM" id="Phobius"/>
    </source>
</evidence>
<dbReference type="STRING" id="702114.A1355_18760"/>
<keyword evidence="1" id="KW-0812">Transmembrane</keyword>
<dbReference type="Proteomes" id="UP000077628">
    <property type="component" value="Unassembled WGS sequence"/>
</dbReference>
<accession>A0A177PAX1</accession>
<comment type="caution">
    <text evidence="2">The sequence shown here is derived from an EMBL/GenBank/DDBJ whole genome shotgun (WGS) entry which is preliminary data.</text>
</comment>
<sequence>MQNVKPIPPDLPRAGLLRWEIGFALLIKLLFLIGLWFLLFRWLDRPAGPPDIAARLALPTATPATLSTTTVKESNHVR</sequence>
<evidence type="ECO:0000313" key="2">
    <source>
        <dbReference type="EMBL" id="OAI26613.1"/>
    </source>
</evidence>
<name>A0A177PAX1_9GAMM</name>
<keyword evidence="1" id="KW-1133">Transmembrane helix</keyword>
<gene>
    <name evidence="2" type="ORF">A1355_18760</name>
</gene>
<evidence type="ECO:0000313" key="3">
    <source>
        <dbReference type="Proteomes" id="UP000077628"/>
    </source>
</evidence>
<feature type="transmembrane region" description="Helical" evidence="1">
    <location>
        <begin position="21"/>
        <end position="40"/>
    </location>
</feature>
<protein>
    <submittedName>
        <fullName evidence="2">Uncharacterized protein</fullName>
    </submittedName>
</protein>
<keyword evidence="3" id="KW-1185">Reference proteome</keyword>
<dbReference type="AlphaFoldDB" id="A0A177PAX1"/>
<reference evidence="3" key="1">
    <citation type="submission" date="2016-03" db="EMBL/GenBank/DDBJ databases">
        <authorList>
            <person name="Heylen K."/>
            <person name="De Vos P."/>
            <person name="Vekeman B."/>
        </authorList>
    </citation>
    <scope>NUCLEOTIDE SEQUENCE [LARGE SCALE GENOMIC DNA]</scope>
    <source>
        <strain evidence="3">R-45383</strain>
    </source>
</reference>
<dbReference type="RefSeq" id="WP_064024713.1">
    <property type="nucleotide sequence ID" value="NZ_LUUK01000026.1"/>
</dbReference>
<dbReference type="EMBL" id="LUUK01000026">
    <property type="protein sequence ID" value="OAI26613.1"/>
    <property type="molecule type" value="Genomic_DNA"/>
</dbReference>
<keyword evidence="1" id="KW-0472">Membrane</keyword>